<evidence type="ECO:0000256" key="6">
    <source>
        <dbReference type="ARBA" id="ARBA00022989"/>
    </source>
</evidence>
<feature type="transmembrane region" description="Helical" evidence="11">
    <location>
        <begin position="80"/>
        <end position="100"/>
    </location>
</feature>
<dbReference type="PANTHER" id="PTHR43394">
    <property type="entry name" value="ATP-DEPENDENT PERMEASE MDL1, MITOCHONDRIAL"/>
    <property type="match status" value="1"/>
</dbReference>
<evidence type="ECO:0000313" key="15">
    <source>
        <dbReference type="Proteomes" id="UP000284057"/>
    </source>
</evidence>
<evidence type="ECO:0000259" key="12">
    <source>
        <dbReference type="PROSITE" id="PS50893"/>
    </source>
</evidence>
<dbReference type="Proteomes" id="UP000284057">
    <property type="component" value="Unassembled WGS sequence"/>
</dbReference>
<feature type="domain" description="ABC transporter" evidence="12">
    <location>
        <begin position="378"/>
        <end position="616"/>
    </location>
</feature>
<comment type="subcellular location">
    <subcellularLocation>
        <location evidence="1">Cell membrane</location>
        <topology evidence="1">Multi-pass membrane protein</topology>
    </subcellularLocation>
</comment>
<dbReference type="InterPro" id="IPR027417">
    <property type="entry name" value="P-loop_NTPase"/>
</dbReference>
<keyword evidence="3 11" id="KW-0812">Transmembrane</keyword>
<gene>
    <name evidence="14" type="ORF">DY240_17285</name>
</gene>
<dbReference type="Pfam" id="PF00005">
    <property type="entry name" value="ABC_tran"/>
    <property type="match status" value="1"/>
</dbReference>
<dbReference type="PROSITE" id="PS50893">
    <property type="entry name" value="ABC_TRANSPORTER_2"/>
    <property type="match status" value="1"/>
</dbReference>
<dbReference type="RefSeq" id="WP_119661090.1">
    <property type="nucleotide sequence ID" value="NZ_QUAL01000164.1"/>
</dbReference>
<dbReference type="InterPro" id="IPR036640">
    <property type="entry name" value="ABC1_TM_sf"/>
</dbReference>
<dbReference type="Gene3D" id="1.20.1560.10">
    <property type="entry name" value="ABC transporter type 1, transmembrane domain"/>
    <property type="match status" value="1"/>
</dbReference>
<proteinExistence type="inferred from homology"/>
<feature type="transmembrane region" description="Helical" evidence="11">
    <location>
        <begin position="265"/>
        <end position="286"/>
    </location>
</feature>
<protein>
    <recommendedName>
        <fullName evidence="10">Fatty acid ABC transporter ATP-binding/permease protein</fullName>
    </recommendedName>
</protein>
<dbReference type="GO" id="GO:0005886">
    <property type="term" value="C:plasma membrane"/>
    <property type="evidence" value="ECO:0007669"/>
    <property type="project" value="UniProtKB-SubCell"/>
</dbReference>
<dbReference type="GO" id="GO:0015421">
    <property type="term" value="F:ABC-type oligopeptide transporter activity"/>
    <property type="evidence" value="ECO:0007669"/>
    <property type="project" value="TreeGrafter"/>
</dbReference>
<reference evidence="14 15" key="1">
    <citation type="submission" date="2018-09" db="EMBL/GenBank/DDBJ databases">
        <title>Isolation, diversity and antifungal activity of actinobacteria from wheat.</title>
        <authorList>
            <person name="Han C."/>
        </authorList>
    </citation>
    <scope>NUCLEOTIDE SEQUENCE [LARGE SCALE GENOMIC DNA]</scope>
    <source>
        <strain evidence="14 15">NEAU-YY265</strain>
    </source>
</reference>
<evidence type="ECO:0000259" key="13">
    <source>
        <dbReference type="PROSITE" id="PS50929"/>
    </source>
</evidence>
<evidence type="ECO:0000256" key="4">
    <source>
        <dbReference type="ARBA" id="ARBA00022741"/>
    </source>
</evidence>
<feature type="transmembrane region" description="Helical" evidence="11">
    <location>
        <begin position="160"/>
        <end position="180"/>
    </location>
</feature>
<evidence type="ECO:0000256" key="9">
    <source>
        <dbReference type="ARBA" id="ARBA00061644"/>
    </source>
</evidence>
<dbReference type="InterPro" id="IPR003593">
    <property type="entry name" value="AAA+_ATPase"/>
</dbReference>
<keyword evidence="6 11" id="KW-1133">Transmembrane helix</keyword>
<feature type="transmembrane region" description="Helical" evidence="11">
    <location>
        <begin position="44"/>
        <end position="68"/>
    </location>
</feature>
<evidence type="ECO:0000256" key="5">
    <source>
        <dbReference type="ARBA" id="ARBA00022840"/>
    </source>
</evidence>
<dbReference type="PROSITE" id="PS00211">
    <property type="entry name" value="ABC_TRANSPORTER_1"/>
    <property type="match status" value="1"/>
</dbReference>
<evidence type="ECO:0000256" key="8">
    <source>
        <dbReference type="ARBA" id="ARBA00055053"/>
    </source>
</evidence>
<keyword evidence="7 11" id="KW-0472">Membrane</keyword>
<dbReference type="InterPro" id="IPR039421">
    <property type="entry name" value="Type_1_exporter"/>
</dbReference>
<feature type="domain" description="ABC transmembrane type-1" evidence="13">
    <location>
        <begin position="45"/>
        <end position="329"/>
    </location>
</feature>
<keyword evidence="4" id="KW-0547">Nucleotide-binding</keyword>
<evidence type="ECO:0000256" key="2">
    <source>
        <dbReference type="ARBA" id="ARBA00022448"/>
    </source>
</evidence>
<evidence type="ECO:0000256" key="1">
    <source>
        <dbReference type="ARBA" id="ARBA00004651"/>
    </source>
</evidence>
<dbReference type="AlphaFoldDB" id="A0A418KNL7"/>
<feature type="transmembrane region" description="Helical" evidence="11">
    <location>
        <begin position="292"/>
        <end position="311"/>
    </location>
</feature>
<organism evidence="14 15">
    <name type="scientific">Jiangella rhizosphaerae</name>
    <dbReference type="NCBI Taxonomy" id="2293569"/>
    <lineage>
        <taxon>Bacteria</taxon>
        <taxon>Bacillati</taxon>
        <taxon>Actinomycetota</taxon>
        <taxon>Actinomycetes</taxon>
        <taxon>Jiangellales</taxon>
        <taxon>Jiangellaceae</taxon>
        <taxon>Jiangella</taxon>
    </lineage>
</organism>
<dbReference type="PANTHER" id="PTHR43394:SF1">
    <property type="entry name" value="ATP-BINDING CASSETTE SUB-FAMILY B MEMBER 10, MITOCHONDRIAL"/>
    <property type="match status" value="1"/>
</dbReference>
<dbReference type="GO" id="GO:0016887">
    <property type="term" value="F:ATP hydrolysis activity"/>
    <property type="evidence" value="ECO:0007669"/>
    <property type="project" value="InterPro"/>
</dbReference>
<keyword evidence="5 14" id="KW-0067">ATP-binding</keyword>
<dbReference type="InterPro" id="IPR011527">
    <property type="entry name" value="ABC1_TM_dom"/>
</dbReference>
<comment type="similarity">
    <text evidence="9">Belongs to the ABC transporter superfamily. Lipid exporter (TC 3.A.1.106) family.</text>
</comment>
<evidence type="ECO:0000256" key="11">
    <source>
        <dbReference type="SAM" id="Phobius"/>
    </source>
</evidence>
<dbReference type="FunFam" id="3.40.50.300:FF:000287">
    <property type="entry name" value="Multidrug ABC transporter ATP-binding protein"/>
    <property type="match status" value="1"/>
</dbReference>
<keyword evidence="15" id="KW-1185">Reference proteome</keyword>
<dbReference type="CDD" id="cd18550">
    <property type="entry name" value="ABC_6TM_exporter_like"/>
    <property type="match status" value="1"/>
</dbReference>
<dbReference type="InterPro" id="IPR003439">
    <property type="entry name" value="ABC_transporter-like_ATP-bd"/>
</dbReference>
<evidence type="ECO:0000313" key="14">
    <source>
        <dbReference type="EMBL" id="RIQ20611.1"/>
    </source>
</evidence>
<evidence type="ECO:0000256" key="3">
    <source>
        <dbReference type="ARBA" id="ARBA00022692"/>
    </source>
</evidence>
<dbReference type="SUPFAM" id="SSF90123">
    <property type="entry name" value="ABC transporter transmembrane region"/>
    <property type="match status" value="1"/>
</dbReference>
<sequence length="629" mass="66580">MDDSTRGGRNARSFVKDRSVTAHKLAPGTVRRILTFARPYKKQLAVFLGLILADALLGAAQPLLFKLIIDEGVLQGDRGLVIGLALAVAGLAVVTAAVGLTQRYVSARIGQGLVHDLRSQVFAHVQRMPIAFFSRTQTGALVSRLNGDVQGAQQAFTSTLSTVVGNIATTAAVLAAMFVLSWQITVAALVLVPLFVLPAKLVGRRLADLTRERYELTADMGQTMTERFNVAGALLVKIFGRPEAESAEFDERAARVRDIGVTTAVYSRVLMTSLGLLAALATAFVYGLGGVLAIAGSLGVGTVVALTAYLGRLYGPITSLSNLQVDIMTTLVSFERVLEVLDLEPMVRDAPDATPLPADAAEVEFDHVDFGYPAASDVSLASLESVAGLPNTPGGQVLHDVTFTARPGEMVALVGPSGAGKSTLTHLVSRLYDVTGGAVRVGGHDVRDVTQQSLRDAIGVVTQDAHLFHTTLRANLGYARPGATDDEIWAALEAAQIAPLVRSLPDGLDTVVGERGYRLSGGEKQRLAIARLLLKAPRIVVLDEATAHLDSESEAAVQRALETALAGRTSLVIAHRLSTVRDADQILVVDDGRIVERGTHDELLAAGGAYADLYRTQFRSQETPAPAAA</sequence>
<comment type="function">
    <text evidence="8">ABC transporter involved in fatty acid import. Transmembrane domains (TMD) form a pore in the membrane and the ATP-binding domain (NBD) is responsible for energy generation.</text>
</comment>
<keyword evidence="2" id="KW-0813">Transport</keyword>
<dbReference type="InterPro" id="IPR017871">
    <property type="entry name" value="ABC_transporter-like_CS"/>
</dbReference>
<feature type="transmembrane region" description="Helical" evidence="11">
    <location>
        <begin position="186"/>
        <end position="203"/>
    </location>
</feature>
<evidence type="ECO:0000256" key="10">
    <source>
        <dbReference type="ARBA" id="ARBA00071747"/>
    </source>
</evidence>
<name>A0A418KNL7_9ACTN</name>
<dbReference type="Gene3D" id="3.40.50.300">
    <property type="entry name" value="P-loop containing nucleotide triphosphate hydrolases"/>
    <property type="match status" value="1"/>
</dbReference>
<dbReference type="Pfam" id="PF00664">
    <property type="entry name" value="ABC_membrane"/>
    <property type="match status" value="1"/>
</dbReference>
<dbReference type="EMBL" id="QUAL01000164">
    <property type="protein sequence ID" value="RIQ20611.1"/>
    <property type="molecule type" value="Genomic_DNA"/>
</dbReference>
<dbReference type="GO" id="GO:0005524">
    <property type="term" value="F:ATP binding"/>
    <property type="evidence" value="ECO:0007669"/>
    <property type="project" value="UniProtKB-KW"/>
</dbReference>
<dbReference type="OrthoDB" id="5166472at2"/>
<evidence type="ECO:0000256" key="7">
    <source>
        <dbReference type="ARBA" id="ARBA00023136"/>
    </source>
</evidence>
<accession>A0A418KNL7</accession>
<comment type="caution">
    <text evidence="14">The sequence shown here is derived from an EMBL/GenBank/DDBJ whole genome shotgun (WGS) entry which is preliminary data.</text>
</comment>
<dbReference type="SMART" id="SM00382">
    <property type="entry name" value="AAA"/>
    <property type="match status" value="1"/>
</dbReference>
<dbReference type="SUPFAM" id="SSF52540">
    <property type="entry name" value="P-loop containing nucleoside triphosphate hydrolases"/>
    <property type="match status" value="1"/>
</dbReference>
<dbReference type="PROSITE" id="PS50929">
    <property type="entry name" value="ABC_TM1F"/>
    <property type="match status" value="1"/>
</dbReference>